<name>A0AAN8ZUL7_HALRR</name>
<evidence type="ECO:0000256" key="1">
    <source>
        <dbReference type="SAM" id="Phobius"/>
    </source>
</evidence>
<dbReference type="Proteomes" id="UP001381693">
    <property type="component" value="Unassembled WGS sequence"/>
</dbReference>
<feature type="transmembrane region" description="Helical" evidence="1">
    <location>
        <begin position="12"/>
        <end position="31"/>
    </location>
</feature>
<feature type="non-terminal residue" evidence="2">
    <location>
        <position position="124"/>
    </location>
</feature>
<sequence>MKAYREMVECLRLLAVAVLIVAYSSSLIIWLNQKGTSSTVEPVVIAVLVVVLGLVLCMINLTIKQIMDLRSAAVREKERNGVRAVEFYTERGDYLVPKPSVAPGANPILADIQSTSTEHRICDE</sequence>
<keyword evidence="1" id="KW-0812">Transmembrane</keyword>
<accession>A0AAN8ZUL7</accession>
<evidence type="ECO:0000313" key="3">
    <source>
        <dbReference type="Proteomes" id="UP001381693"/>
    </source>
</evidence>
<protein>
    <submittedName>
        <fullName evidence="2">Uncharacterized protein</fullName>
    </submittedName>
</protein>
<keyword evidence="1" id="KW-0472">Membrane</keyword>
<comment type="caution">
    <text evidence="2">The sequence shown here is derived from an EMBL/GenBank/DDBJ whole genome shotgun (WGS) entry which is preliminary data.</text>
</comment>
<keyword evidence="3" id="KW-1185">Reference proteome</keyword>
<proteinExistence type="predicted"/>
<dbReference type="EMBL" id="JAXCGZ010021287">
    <property type="protein sequence ID" value="KAK7054608.1"/>
    <property type="molecule type" value="Genomic_DNA"/>
</dbReference>
<gene>
    <name evidence="2" type="ORF">SK128_018459</name>
</gene>
<feature type="transmembrane region" description="Helical" evidence="1">
    <location>
        <begin position="43"/>
        <end position="63"/>
    </location>
</feature>
<evidence type="ECO:0000313" key="2">
    <source>
        <dbReference type="EMBL" id="KAK7054608.1"/>
    </source>
</evidence>
<keyword evidence="1" id="KW-1133">Transmembrane helix</keyword>
<dbReference type="AlphaFoldDB" id="A0AAN8ZUL7"/>
<organism evidence="2 3">
    <name type="scientific">Halocaridina rubra</name>
    <name type="common">Hawaiian red shrimp</name>
    <dbReference type="NCBI Taxonomy" id="373956"/>
    <lineage>
        <taxon>Eukaryota</taxon>
        <taxon>Metazoa</taxon>
        <taxon>Ecdysozoa</taxon>
        <taxon>Arthropoda</taxon>
        <taxon>Crustacea</taxon>
        <taxon>Multicrustacea</taxon>
        <taxon>Malacostraca</taxon>
        <taxon>Eumalacostraca</taxon>
        <taxon>Eucarida</taxon>
        <taxon>Decapoda</taxon>
        <taxon>Pleocyemata</taxon>
        <taxon>Caridea</taxon>
        <taxon>Atyoidea</taxon>
        <taxon>Atyidae</taxon>
        <taxon>Halocaridina</taxon>
    </lineage>
</organism>
<reference evidence="2 3" key="1">
    <citation type="submission" date="2023-11" db="EMBL/GenBank/DDBJ databases">
        <title>Halocaridina rubra genome assembly.</title>
        <authorList>
            <person name="Smith C."/>
        </authorList>
    </citation>
    <scope>NUCLEOTIDE SEQUENCE [LARGE SCALE GENOMIC DNA]</scope>
    <source>
        <strain evidence="2">EP-1</strain>
        <tissue evidence="2">Whole</tissue>
    </source>
</reference>